<protein>
    <submittedName>
        <fullName evidence="2">Uncharacterized protein</fullName>
    </submittedName>
</protein>
<name>A0A841R8U1_9SPIO</name>
<dbReference type="RefSeq" id="WP_184746141.1">
    <property type="nucleotide sequence ID" value="NZ_JACHGJ010000002.1"/>
</dbReference>
<dbReference type="AlphaFoldDB" id="A0A841R8U1"/>
<gene>
    <name evidence="2" type="ORF">HNR50_001874</name>
</gene>
<accession>A0A841R8U1</accession>
<dbReference type="Proteomes" id="UP000587760">
    <property type="component" value="Unassembled WGS sequence"/>
</dbReference>
<evidence type="ECO:0000313" key="2">
    <source>
        <dbReference type="EMBL" id="MBB6480216.1"/>
    </source>
</evidence>
<dbReference type="EMBL" id="JACHGJ010000002">
    <property type="protein sequence ID" value="MBB6480216.1"/>
    <property type="molecule type" value="Genomic_DNA"/>
</dbReference>
<proteinExistence type="predicted"/>
<feature type="transmembrane region" description="Helical" evidence="1">
    <location>
        <begin position="41"/>
        <end position="60"/>
    </location>
</feature>
<comment type="caution">
    <text evidence="2">The sequence shown here is derived from an EMBL/GenBank/DDBJ whole genome shotgun (WGS) entry which is preliminary data.</text>
</comment>
<keyword evidence="3" id="KW-1185">Reference proteome</keyword>
<keyword evidence="1" id="KW-0812">Transmembrane</keyword>
<evidence type="ECO:0000256" key="1">
    <source>
        <dbReference type="SAM" id="Phobius"/>
    </source>
</evidence>
<sequence length="101" mass="11671">MDDMNKEFRAFFEDEVASRKTPPLAMPASSPFKRKKIGENIFLAACIIGSLILIAQPAIYDNRLRRSNISMSRYEAFKEDFPRIIFEGSLYFQEKQGVEND</sequence>
<reference evidence="2 3" key="1">
    <citation type="submission" date="2020-08" db="EMBL/GenBank/DDBJ databases">
        <title>Genomic Encyclopedia of Type Strains, Phase IV (KMG-IV): sequencing the most valuable type-strain genomes for metagenomic binning, comparative biology and taxonomic classification.</title>
        <authorList>
            <person name="Goeker M."/>
        </authorList>
    </citation>
    <scope>NUCLEOTIDE SEQUENCE [LARGE SCALE GENOMIC DNA]</scope>
    <source>
        <strain evidence="2 3">DSM 2461</strain>
    </source>
</reference>
<organism evidence="2 3">
    <name type="scientific">Spirochaeta isovalerica</name>
    <dbReference type="NCBI Taxonomy" id="150"/>
    <lineage>
        <taxon>Bacteria</taxon>
        <taxon>Pseudomonadati</taxon>
        <taxon>Spirochaetota</taxon>
        <taxon>Spirochaetia</taxon>
        <taxon>Spirochaetales</taxon>
        <taxon>Spirochaetaceae</taxon>
        <taxon>Spirochaeta</taxon>
    </lineage>
</organism>
<keyword evidence="1" id="KW-1133">Transmembrane helix</keyword>
<evidence type="ECO:0000313" key="3">
    <source>
        <dbReference type="Proteomes" id="UP000587760"/>
    </source>
</evidence>
<keyword evidence="1" id="KW-0472">Membrane</keyword>